<evidence type="ECO:0000256" key="1">
    <source>
        <dbReference type="SAM" id="MobiDB-lite"/>
    </source>
</evidence>
<feature type="region of interest" description="Disordered" evidence="1">
    <location>
        <begin position="151"/>
        <end position="173"/>
    </location>
</feature>
<feature type="compositionally biased region" description="Basic and acidic residues" evidence="1">
    <location>
        <begin position="81"/>
        <end position="95"/>
    </location>
</feature>
<reference evidence="2 3" key="1">
    <citation type="journal article" date="2012" name="BMC Genomics">
        <title>Comparative genomics of the white-rot fungi, Phanerochaete carnosa and P. chrysosporium, to elucidate the genetic basis of the distinct wood types they colonize.</title>
        <authorList>
            <person name="Suzuki H."/>
            <person name="MacDonald J."/>
            <person name="Syed K."/>
            <person name="Salamov A."/>
            <person name="Hori C."/>
            <person name="Aerts A."/>
            <person name="Henrissat B."/>
            <person name="Wiebenga A."/>
            <person name="vanKuyk P.A."/>
            <person name="Barry K."/>
            <person name="Lindquist E."/>
            <person name="LaButti K."/>
            <person name="Lapidus A."/>
            <person name="Lucas S."/>
            <person name="Coutinho P."/>
            <person name="Gong Y."/>
            <person name="Samejima M."/>
            <person name="Mahadevan R."/>
            <person name="Abou-Zaid M."/>
            <person name="de Vries R.P."/>
            <person name="Igarashi K."/>
            <person name="Yadav J.S."/>
            <person name="Grigoriev I.V."/>
            <person name="Master E.R."/>
        </authorList>
    </citation>
    <scope>NUCLEOTIDE SEQUENCE [LARGE SCALE GENOMIC DNA]</scope>
    <source>
        <strain evidence="2 3">HHB-10118-sp</strain>
    </source>
</reference>
<keyword evidence="3" id="KW-1185">Reference proteome</keyword>
<protein>
    <submittedName>
        <fullName evidence="2">Uncharacterized protein</fullName>
    </submittedName>
</protein>
<dbReference type="RefSeq" id="XP_007398468.1">
    <property type="nucleotide sequence ID" value="XM_007398406.1"/>
</dbReference>
<feature type="compositionally biased region" description="Basic and acidic residues" evidence="1">
    <location>
        <begin position="52"/>
        <end position="73"/>
    </location>
</feature>
<dbReference type="EMBL" id="JH930474">
    <property type="protein sequence ID" value="EKM53791.1"/>
    <property type="molecule type" value="Genomic_DNA"/>
</dbReference>
<dbReference type="AlphaFoldDB" id="K5UUZ6"/>
<name>K5UUZ6_PHACS</name>
<gene>
    <name evidence="2" type="ORF">PHACADRAFT_198211</name>
</gene>
<dbReference type="InParanoid" id="K5UUZ6"/>
<feature type="region of interest" description="Disordered" evidence="1">
    <location>
        <begin position="36"/>
        <end position="115"/>
    </location>
</feature>
<dbReference type="KEGG" id="pco:PHACADRAFT_198211"/>
<proteinExistence type="predicted"/>
<sequence length="424" mass="45813">MLPNNTRATSPVLPATTSRLTELDTSIAWLDHWLEKTNGPASDAPPGLRGVAQRDRVDMSDRLAEKEEERDLLDAELFDSASDHDGYATESDIEKNGQSSDDESGYDGDDDSDDAHGQLLLVRRLVSPPLEHNEYRVVSPPPIFLQNRALARSSPGQPSHVPGYSGQAPRDDDVRQAARTVVSTAVQFASKRPTINTTEQGAGLSRSHHPQYNVPSGRADHVVAPLTTSGYRDASEKESRRGKKRALEVEEVEEEEVDEKPRKRRAANKENVAAGSSKYDDDNDGLESRRPQRSAVRPSFCHPSRYVENRDRLRAAGAANVPPATPVAPPAPIPAAPVAAPIPAIAVPAAQPAQGAFIIIPPPPAAPAPPAPTYLPPIIQVLADLPNPPYNIVLPPIVAHQPPVIANQPATTQNPRMQLGFIMM</sequence>
<dbReference type="GeneID" id="18911308"/>
<evidence type="ECO:0000313" key="3">
    <source>
        <dbReference type="Proteomes" id="UP000008370"/>
    </source>
</evidence>
<feature type="region of interest" description="Disordered" evidence="1">
    <location>
        <begin position="192"/>
        <end position="302"/>
    </location>
</feature>
<feature type="compositionally biased region" description="Acidic residues" evidence="1">
    <location>
        <begin position="249"/>
        <end position="258"/>
    </location>
</feature>
<feature type="compositionally biased region" description="Acidic residues" evidence="1">
    <location>
        <begin position="100"/>
        <end position="113"/>
    </location>
</feature>
<dbReference type="HOGENOM" id="CLU_647428_0_0_1"/>
<dbReference type="Proteomes" id="UP000008370">
    <property type="component" value="Unassembled WGS sequence"/>
</dbReference>
<organism evidence="2 3">
    <name type="scientific">Phanerochaete carnosa (strain HHB-10118-sp)</name>
    <name type="common">White-rot fungus</name>
    <name type="synonym">Peniophora carnosa</name>
    <dbReference type="NCBI Taxonomy" id="650164"/>
    <lineage>
        <taxon>Eukaryota</taxon>
        <taxon>Fungi</taxon>
        <taxon>Dikarya</taxon>
        <taxon>Basidiomycota</taxon>
        <taxon>Agaricomycotina</taxon>
        <taxon>Agaricomycetes</taxon>
        <taxon>Polyporales</taxon>
        <taxon>Phanerochaetaceae</taxon>
        <taxon>Phanerochaete</taxon>
    </lineage>
</organism>
<evidence type="ECO:0000313" key="2">
    <source>
        <dbReference type="EMBL" id="EKM53791.1"/>
    </source>
</evidence>
<accession>K5UUZ6</accession>